<dbReference type="PANTHER" id="PTHR11601">
    <property type="entry name" value="CYSTEINE DESULFURYLASE FAMILY MEMBER"/>
    <property type="match status" value="1"/>
</dbReference>
<dbReference type="SUPFAM" id="SSF53383">
    <property type="entry name" value="PLP-dependent transferases"/>
    <property type="match status" value="1"/>
</dbReference>
<name>A0ABT6H3F4_9BACI</name>
<keyword evidence="2" id="KW-0663">Pyridoxal phosphate</keyword>
<dbReference type="NCBIfam" id="NF002806">
    <property type="entry name" value="PRK02948.1"/>
    <property type="match status" value="1"/>
</dbReference>
<accession>A0ABT6H3F4</accession>
<evidence type="ECO:0000256" key="1">
    <source>
        <dbReference type="ARBA" id="ARBA00001933"/>
    </source>
</evidence>
<evidence type="ECO:0000313" key="4">
    <source>
        <dbReference type="EMBL" id="MDG5753140.1"/>
    </source>
</evidence>
<dbReference type="Gene3D" id="3.40.640.10">
    <property type="entry name" value="Type I PLP-dependent aspartate aminotransferase-like (Major domain)"/>
    <property type="match status" value="1"/>
</dbReference>
<sequence>MIYLDYAATTPMSDAALQTFLHASKQYFGNEQSLHDIGSNASVLLNVCRQTLANLFGGKEQGVYFTSGGSEANYLALHSLIIAHQHKGKHIITTPIEHASIRNYFHELTKKGFTVTYVPVDKHGIVLIQELQKAIRPDTILASIQHGNSEIGTIQDIRAIGHLLREHDILFHTDCVQTFGKIPIHVQDMCIDSLSISAHKLYGPKGVGACYINPRVRWQPIFTGTSHEGGFRPGTVNVPGIAAFLTAAQDVIEAQTKETTRLYTLRDFFLQGLTNITHPIHIEGHPSASLPHIAAARIQGIEGQYTMLACNRHGIAISVGSACQIGKQEPSKTLLAVGRTAEEAKQYIRFSFGKHTTKEELKTTLHILQTMIDEYKGVVSQ</sequence>
<dbReference type="PIRSF" id="PIRSF005572">
    <property type="entry name" value="NifS"/>
    <property type="match status" value="1"/>
</dbReference>
<dbReference type="RefSeq" id="WP_124563256.1">
    <property type="nucleotide sequence ID" value="NZ_JARRRY010000001.1"/>
</dbReference>
<gene>
    <name evidence="4" type="ORF">P6P90_03895</name>
</gene>
<proteinExistence type="predicted"/>
<evidence type="ECO:0000259" key="3">
    <source>
        <dbReference type="Pfam" id="PF00266"/>
    </source>
</evidence>
<dbReference type="InterPro" id="IPR015422">
    <property type="entry name" value="PyrdxlP-dep_Trfase_small"/>
</dbReference>
<organism evidence="4 5">
    <name type="scientific">Ectobacillus antri</name>
    <dbReference type="NCBI Taxonomy" id="2486280"/>
    <lineage>
        <taxon>Bacteria</taxon>
        <taxon>Bacillati</taxon>
        <taxon>Bacillota</taxon>
        <taxon>Bacilli</taxon>
        <taxon>Bacillales</taxon>
        <taxon>Bacillaceae</taxon>
        <taxon>Ectobacillus</taxon>
    </lineage>
</organism>
<dbReference type="PANTHER" id="PTHR11601:SF36">
    <property type="entry name" value="CYSTEINE DESULFURASE NIFS-RELATED"/>
    <property type="match status" value="1"/>
</dbReference>
<dbReference type="Pfam" id="PF00266">
    <property type="entry name" value="Aminotran_5"/>
    <property type="match status" value="1"/>
</dbReference>
<dbReference type="InterPro" id="IPR000192">
    <property type="entry name" value="Aminotrans_V_dom"/>
</dbReference>
<comment type="caution">
    <text evidence="4">The sequence shown here is derived from an EMBL/GenBank/DDBJ whole genome shotgun (WGS) entry which is preliminary data.</text>
</comment>
<dbReference type="InterPro" id="IPR015424">
    <property type="entry name" value="PyrdxlP-dep_Trfase"/>
</dbReference>
<evidence type="ECO:0000256" key="2">
    <source>
        <dbReference type="ARBA" id="ARBA00022898"/>
    </source>
</evidence>
<dbReference type="EMBL" id="JARULN010000002">
    <property type="protein sequence ID" value="MDG5753140.1"/>
    <property type="molecule type" value="Genomic_DNA"/>
</dbReference>
<dbReference type="InterPro" id="IPR015421">
    <property type="entry name" value="PyrdxlP-dep_Trfase_major"/>
</dbReference>
<dbReference type="Gene3D" id="3.90.1150.10">
    <property type="entry name" value="Aspartate Aminotransferase, domain 1"/>
    <property type="match status" value="1"/>
</dbReference>
<comment type="cofactor">
    <cofactor evidence="1">
        <name>pyridoxal 5'-phosphate</name>
        <dbReference type="ChEBI" id="CHEBI:597326"/>
    </cofactor>
</comment>
<dbReference type="InterPro" id="IPR016454">
    <property type="entry name" value="Cysteine_dSase"/>
</dbReference>
<dbReference type="Proteomes" id="UP001218246">
    <property type="component" value="Unassembled WGS sequence"/>
</dbReference>
<reference evidence="4 5" key="1">
    <citation type="submission" date="2023-04" db="EMBL/GenBank/DDBJ databases">
        <title>Ectobacillus antri isolated from activated sludge.</title>
        <authorList>
            <person name="Yan P."/>
            <person name="Liu X."/>
        </authorList>
    </citation>
    <scope>NUCLEOTIDE SEQUENCE [LARGE SCALE GENOMIC DNA]</scope>
    <source>
        <strain evidence="4 5">C18H</strain>
    </source>
</reference>
<feature type="domain" description="Aminotransferase class V" evidence="3">
    <location>
        <begin position="2"/>
        <end position="362"/>
    </location>
</feature>
<keyword evidence="5" id="KW-1185">Reference proteome</keyword>
<protein>
    <submittedName>
        <fullName evidence="4">IscS subfamily cysteine desulfurase</fullName>
    </submittedName>
</protein>
<evidence type="ECO:0000313" key="5">
    <source>
        <dbReference type="Proteomes" id="UP001218246"/>
    </source>
</evidence>